<keyword evidence="1" id="KW-0812">Transmembrane</keyword>
<organism evidence="2 3">
    <name type="scientific">Pseudoalteromonas rubra</name>
    <dbReference type="NCBI Taxonomy" id="43658"/>
    <lineage>
        <taxon>Bacteria</taxon>
        <taxon>Pseudomonadati</taxon>
        <taxon>Pseudomonadota</taxon>
        <taxon>Gammaproteobacteria</taxon>
        <taxon>Alteromonadales</taxon>
        <taxon>Pseudoalteromonadaceae</taxon>
        <taxon>Pseudoalteromonas</taxon>
    </lineage>
</organism>
<gene>
    <name evidence="2" type="ORF">PRUB_a1180</name>
</gene>
<accession>A0A8T0C7H9</accession>
<dbReference type="EMBL" id="AHCD03000035">
    <property type="protein sequence ID" value="KAF7786570.1"/>
    <property type="molecule type" value="Genomic_DNA"/>
</dbReference>
<protein>
    <submittedName>
        <fullName evidence="2">Uncharacterized protein</fullName>
    </submittedName>
</protein>
<evidence type="ECO:0000313" key="2">
    <source>
        <dbReference type="EMBL" id="KAF7786570.1"/>
    </source>
</evidence>
<evidence type="ECO:0000256" key="1">
    <source>
        <dbReference type="SAM" id="Phobius"/>
    </source>
</evidence>
<keyword evidence="1" id="KW-1133">Transmembrane helix</keyword>
<feature type="transmembrane region" description="Helical" evidence="1">
    <location>
        <begin position="12"/>
        <end position="34"/>
    </location>
</feature>
<comment type="caution">
    <text evidence="2">The sequence shown here is derived from an EMBL/GenBank/DDBJ whole genome shotgun (WGS) entry which is preliminary data.</text>
</comment>
<proteinExistence type="predicted"/>
<dbReference type="Proteomes" id="UP000016480">
    <property type="component" value="Unassembled WGS sequence"/>
</dbReference>
<dbReference type="AlphaFoldDB" id="A0A8T0C7H9"/>
<keyword evidence="1" id="KW-0472">Membrane</keyword>
<name>A0A8T0C7H9_9GAMM</name>
<evidence type="ECO:0000313" key="3">
    <source>
        <dbReference type="Proteomes" id="UP000016480"/>
    </source>
</evidence>
<sequence length="44" mass="5044">MDNTLMYSSVPWITSFNLLFSPAHCAGFFLSAVYPHIKILIRLK</sequence>
<reference evidence="2 3" key="1">
    <citation type="journal article" date="2012" name="J. Bacteriol.">
        <title>Genome sequence of the cycloprodigiosin-producing bacterial strain Pseudoalteromonas rubra ATCC 29570(T).</title>
        <authorList>
            <person name="Xie B.B."/>
            <person name="Shu Y.L."/>
            <person name="Qin Q.L."/>
            <person name="Rong J.C."/>
            <person name="Zhang X.Y."/>
            <person name="Chen X.L."/>
            <person name="Zhou B.C."/>
            <person name="Zhang Y.Z."/>
        </authorList>
    </citation>
    <scope>NUCLEOTIDE SEQUENCE [LARGE SCALE GENOMIC DNA]</scope>
    <source>
        <strain evidence="2 3">DSM 6842</strain>
    </source>
</reference>